<reference evidence="1" key="2">
    <citation type="submission" date="2020-09" db="EMBL/GenBank/DDBJ databases">
        <authorList>
            <person name="Sun Q."/>
            <person name="Zhou Y."/>
        </authorList>
    </citation>
    <scope>NUCLEOTIDE SEQUENCE</scope>
    <source>
        <strain evidence="1">CGMCC 1.10998</strain>
    </source>
</reference>
<evidence type="ECO:0000313" key="1">
    <source>
        <dbReference type="EMBL" id="GGC68472.1"/>
    </source>
</evidence>
<gene>
    <name evidence="1" type="ORF">GCM10011396_14390</name>
</gene>
<dbReference type="AlphaFoldDB" id="A0A916UCZ5"/>
<keyword evidence="2" id="KW-1185">Reference proteome</keyword>
<dbReference type="Pfam" id="PF11142">
    <property type="entry name" value="DUF2917"/>
    <property type="match status" value="1"/>
</dbReference>
<dbReference type="InterPro" id="IPR021317">
    <property type="entry name" value="DUF2917"/>
</dbReference>
<name>A0A916UCZ5_9BURK</name>
<dbReference type="RefSeq" id="WP_188565235.1">
    <property type="nucleotide sequence ID" value="NZ_BMED01000001.1"/>
</dbReference>
<evidence type="ECO:0000313" key="2">
    <source>
        <dbReference type="Proteomes" id="UP000637423"/>
    </source>
</evidence>
<organism evidence="1 2">
    <name type="scientific">Undibacterium terreum</name>
    <dbReference type="NCBI Taxonomy" id="1224302"/>
    <lineage>
        <taxon>Bacteria</taxon>
        <taxon>Pseudomonadati</taxon>
        <taxon>Pseudomonadota</taxon>
        <taxon>Betaproteobacteria</taxon>
        <taxon>Burkholderiales</taxon>
        <taxon>Oxalobacteraceae</taxon>
        <taxon>Undibacterium</taxon>
    </lineage>
</organism>
<sequence>MELLKRIFHFLRRNVISSTGHIRLSASLELERRSALAICHDAGVLIQCGKGSLWVTQLGNAEDSILGPGQQLQVGSGQDLVIQAFSASTVEITLSSAAADKEAERMTVNFVEKWYRQPQWASQARFSVEGPFSLTASTTPISK</sequence>
<protein>
    <recommendedName>
        <fullName evidence="3">DUF2917 domain-containing protein</fullName>
    </recommendedName>
</protein>
<accession>A0A916UCZ5</accession>
<dbReference type="EMBL" id="BMED01000001">
    <property type="protein sequence ID" value="GGC68472.1"/>
    <property type="molecule type" value="Genomic_DNA"/>
</dbReference>
<reference evidence="1" key="1">
    <citation type="journal article" date="2014" name="Int. J. Syst. Evol. Microbiol.">
        <title>Complete genome sequence of Corynebacterium casei LMG S-19264T (=DSM 44701T), isolated from a smear-ripened cheese.</title>
        <authorList>
            <consortium name="US DOE Joint Genome Institute (JGI-PGF)"/>
            <person name="Walter F."/>
            <person name="Albersmeier A."/>
            <person name="Kalinowski J."/>
            <person name="Ruckert C."/>
        </authorList>
    </citation>
    <scope>NUCLEOTIDE SEQUENCE</scope>
    <source>
        <strain evidence="1">CGMCC 1.10998</strain>
    </source>
</reference>
<proteinExistence type="predicted"/>
<dbReference type="Proteomes" id="UP000637423">
    <property type="component" value="Unassembled WGS sequence"/>
</dbReference>
<evidence type="ECO:0008006" key="3">
    <source>
        <dbReference type="Google" id="ProtNLM"/>
    </source>
</evidence>
<comment type="caution">
    <text evidence="1">The sequence shown here is derived from an EMBL/GenBank/DDBJ whole genome shotgun (WGS) entry which is preliminary data.</text>
</comment>